<evidence type="ECO:0000256" key="1">
    <source>
        <dbReference type="ARBA" id="ARBA00005010"/>
    </source>
</evidence>
<keyword evidence="5" id="KW-0627">Porphyrin biosynthesis</keyword>
<dbReference type="InterPro" id="IPR006367">
    <property type="entry name" value="Sirohaem_synthase_N"/>
</dbReference>
<dbReference type="PANTHER" id="PTHR35330:SF1">
    <property type="entry name" value="SIROHEME BIOSYNTHESIS PROTEIN MET8"/>
    <property type="match status" value="1"/>
</dbReference>
<accession>A0ABV6PKV6</accession>
<name>A0ABV6PKV6_9SPHN</name>
<dbReference type="NCBIfam" id="TIGR01470">
    <property type="entry name" value="cysG_Nterm"/>
    <property type="match status" value="1"/>
</dbReference>
<dbReference type="SUPFAM" id="SSF75615">
    <property type="entry name" value="Siroheme synthase middle domains-like"/>
    <property type="match status" value="1"/>
</dbReference>
<keyword evidence="4" id="KW-0520">NAD</keyword>
<proteinExistence type="predicted"/>
<comment type="caution">
    <text evidence="7">The sequence shown here is derived from an EMBL/GenBank/DDBJ whole genome shotgun (WGS) entry which is preliminary data.</text>
</comment>
<evidence type="ECO:0000256" key="3">
    <source>
        <dbReference type="ARBA" id="ARBA00023002"/>
    </source>
</evidence>
<dbReference type="RefSeq" id="WP_379481937.1">
    <property type="nucleotide sequence ID" value="NZ_JBHLTL010000011.1"/>
</dbReference>
<dbReference type="Gene3D" id="3.40.50.720">
    <property type="entry name" value="NAD(P)-binding Rossmann-like Domain"/>
    <property type="match status" value="1"/>
</dbReference>
<evidence type="ECO:0000256" key="5">
    <source>
        <dbReference type="ARBA" id="ARBA00023244"/>
    </source>
</evidence>
<protein>
    <recommendedName>
        <fullName evidence="2">precorrin-2 dehydrogenase</fullName>
        <ecNumber evidence="2">1.3.1.76</ecNumber>
    </recommendedName>
</protein>
<dbReference type="EMBL" id="JBHLTL010000011">
    <property type="protein sequence ID" value="MFC0590481.1"/>
    <property type="molecule type" value="Genomic_DNA"/>
</dbReference>
<sequence length="251" mass="26119">MHSLPLFHRIAGQPVIVLGEGEMAAAKARLVERAGGRVVGADDIEARLALIALDAPEDAAAALKARGVLVNVADRPELCDFTLPSLLDRDPVLIAVSTGGASAGLAKVLRLRLEQFLPASLGALATGLAAARATMRARWPDGAERRHALDAALAAGGALDPLDEASPDRIAKWLEKGAAVDSQIVEIVLASDDPDDLTLRQARWLGSADAVLHDAAIAPAILARSRADAVRLPRDAAPPAGARLTVILRRG</sequence>
<evidence type="ECO:0000256" key="4">
    <source>
        <dbReference type="ARBA" id="ARBA00023027"/>
    </source>
</evidence>
<keyword evidence="3" id="KW-0560">Oxidoreductase</keyword>
<keyword evidence="8" id="KW-1185">Reference proteome</keyword>
<dbReference type="Proteomes" id="UP001589943">
    <property type="component" value="Unassembled WGS sequence"/>
</dbReference>
<dbReference type="Pfam" id="PF13241">
    <property type="entry name" value="NAD_binding_7"/>
    <property type="match status" value="1"/>
</dbReference>
<comment type="pathway">
    <text evidence="1">Porphyrin-containing compound metabolism; siroheme biosynthesis; sirohydrochlorin from precorrin-2: step 1/1.</text>
</comment>
<evidence type="ECO:0000313" key="8">
    <source>
        <dbReference type="Proteomes" id="UP001589943"/>
    </source>
</evidence>
<reference evidence="7 8" key="1">
    <citation type="submission" date="2024-09" db="EMBL/GenBank/DDBJ databases">
        <authorList>
            <person name="Sun Q."/>
            <person name="Mori K."/>
        </authorList>
    </citation>
    <scope>NUCLEOTIDE SEQUENCE [LARGE SCALE GENOMIC DNA]</scope>
    <source>
        <strain evidence="7 8">NCAIM B.02537</strain>
    </source>
</reference>
<organism evidence="7 8">
    <name type="scientific">Novosphingobium aquiterrae</name>
    <dbReference type="NCBI Taxonomy" id="624388"/>
    <lineage>
        <taxon>Bacteria</taxon>
        <taxon>Pseudomonadati</taxon>
        <taxon>Pseudomonadota</taxon>
        <taxon>Alphaproteobacteria</taxon>
        <taxon>Sphingomonadales</taxon>
        <taxon>Sphingomonadaceae</taxon>
        <taxon>Novosphingobium</taxon>
    </lineage>
</organism>
<dbReference type="EC" id="1.3.1.76" evidence="2"/>
<dbReference type="Gene3D" id="3.30.160.110">
    <property type="entry name" value="Siroheme synthase, domain 2"/>
    <property type="match status" value="1"/>
</dbReference>
<dbReference type="InterPro" id="IPR028161">
    <property type="entry name" value="Met8-like"/>
</dbReference>
<evidence type="ECO:0000256" key="2">
    <source>
        <dbReference type="ARBA" id="ARBA00012400"/>
    </source>
</evidence>
<evidence type="ECO:0000313" key="7">
    <source>
        <dbReference type="EMBL" id="MFC0590481.1"/>
    </source>
</evidence>
<dbReference type="PANTHER" id="PTHR35330">
    <property type="entry name" value="SIROHEME BIOSYNTHESIS PROTEIN MET8"/>
    <property type="match status" value="1"/>
</dbReference>
<comment type="catalytic activity">
    <reaction evidence="6">
        <text>precorrin-2 + NAD(+) = sirohydrochlorin + NADH + 2 H(+)</text>
        <dbReference type="Rhea" id="RHEA:15613"/>
        <dbReference type="ChEBI" id="CHEBI:15378"/>
        <dbReference type="ChEBI" id="CHEBI:57540"/>
        <dbReference type="ChEBI" id="CHEBI:57945"/>
        <dbReference type="ChEBI" id="CHEBI:58351"/>
        <dbReference type="ChEBI" id="CHEBI:58827"/>
        <dbReference type="EC" id="1.3.1.76"/>
    </reaction>
</comment>
<gene>
    <name evidence="7" type="ORF">ACFFF7_13810</name>
</gene>
<evidence type="ECO:0000256" key="6">
    <source>
        <dbReference type="ARBA" id="ARBA00047561"/>
    </source>
</evidence>
<dbReference type="SUPFAM" id="SSF51735">
    <property type="entry name" value="NAD(P)-binding Rossmann-fold domains"/>
    <property type="match status" value="1"/>
</dbReference>
<dbReference type="InterPro" id="IPR036291">
    <property type="entry name" value="NAD(P)-bd_dom_sf"/>
</dbReference>